<feature type="compositionally biased region" description="Polar residues" evidence="2">
    <location>
        <begin position="171"/>
        <end position="190"/>
    </location>
</feature>
<dbReference type="Proteomes" id="UP000186698">
    <property type="component" value="Chromosome 1S"/>
</dbReference>
<evidence type="ECO:0000313" key="4">
    <source>
        <dbReference type="RefSeq" id="XP_041429478.1"/>
    </source>
</evidence>
<dbReference type="PANTHER" id="PTHR24216">
    <property type="entry name" value="PAXILLIN-RELATED"/>
    <property type="match status" value="1"/>
</dbReference>
<dbReference type="GO" id="GO:0043542">
    <property type="term" value="P:endothelial cell migration"/>
    <property type="evidence" value="ECO:0007669"/>
    <property type="project" value="TreeGrafter"/>
</dbReference>
<proteinExistence type="predicted"/>
<gene>
    <name evidence="4" type="primary">pxn.S</name>
    <name evidence="4" type="synonym">pxn</name>
</gene>
<protein>
    <submittedName>
        <fullName evidence="4">Paxillin S homeolog isoform X1</fullName>
    </submittedName>
</protein>
<evidence type="ECO:0000256" key="1">
    <source>
        <dbReference type="ARBA" id="ARBA00004246"/>
    </source>
</evidence>
<feature type="region of interest" description="Disordered" evidence="2">
    <location>
        <begin position="213"/>
        <end position="243"/>
    </location>
</feature>
<comment type="subcellular location">
    <subcellularLocation>
        <location evidence="1">Cell junction</location>
        <location evidence="1">Focal adhesion</location>
    </subcellularLocation>
</comment>
<dbReference type="RefSeq" id="XP_041429478.1">
    <property type="nucleotide sequence ID" value="XM_041573544.1"/>
</dbReference>
<sequence>MDDLDALLADLESTTSHISKRPVFLAEETPYSFPSGCHTYQEITIPAAPAAKTLNGTLPDSLDSWTNNTPIQQENPLYCSSGAKDISGSPSFGEEEHVYSFPNKQRSAEPSPTVMSSSFGSNLSELDRLLLELNAVQEAPTSSLSSDDLIRSMPQPVAPAPLFSALDSSGSACMKNVQPSSEKPNRNGTQGIEDVRPSVESLLDELENSVPPPVASVIMSQGDISSPQQDNSSEHQTRISASSATRELDELMASLSDFKTCHTFSESVFEPYKNNTCSFSPPQLLGATTMPDSDSHETNICSSPVFLHIVEEDLSKSIASIGKDFFMQIPASAKQSNVFVPDKNLQLKSNPIADSPKHNVSSPDFEKKPELEKRLDPFSWMHNEVQDFASSSLLDVQDKPQHDMQFLAYNQSSSIIVEPNVNLTVDQKSFPPDTKSNHCLVSENAVVLSGESSLVCSVESPRGSTISGELGRPLEFDSLSDPKAIQDFWEQESQMIVSPEASTCERISASRQMKSLIERTKEIPNVHPMYRDLSPRRKFGPAIYNKNPSQDRLIEELHGRFGIDKQETCKTPEDDWLTEGVIITSRPSKNMLPSEQQIEKIIIPPDSPQLMRKNFSVNSSPPGTVHRTRLVSKSTSPAQPSACVPPPPPLPPLQSPAFIPYYPQQLPSWKAVGDDYQDLSRPLPPLHHKEFSTNRDLPPSPLKTLPPNKSFISVGCQTDDTPLFPPIQAGSLMNFIFRNPMSMLEFLFCQMAHPNIIIIPVHWFVINGS</sequence>
<keyword evidence="3" id="KW-1185">Reference proteome</keyword>
<feature type="region of interest" description="Disordered" evidence="2">
    <location>
        <begin position="82"/>
        <end position="119"/>
    </location>
</feature>
<evidence type="ECO:0000313" key="3">
    <source>
        <dbReference type="Proteomes" id="UP000186698"/>
    </source>
</evidence>
<name>A0A8J1LIT0_XENLA</name>
<reference evidence="4" key="1">
    <citation type="submission" date="2025-08" db="UniProtKB">
        <authorList>
            <consortium name="RefSeq"/>
        </authorList>
    </citation>
    <scope>IDENTIFICATION</scope>
    <source>
        <strain evidence="4">J_2021</strain>
        <tissue evidence="4">Erythrocytes</tissue>
    </source>
</reference>
<dbReference type="Pfam" id="PF03535">
    <property type="entry name" value="Paxillin"/>
    <property type="match status" value="1"/>
</dbReference>
<dbReference type="GO" id="GO:0007179">
    <property type="term" value="P:transforming growth factor beta receptor signaling pathway"/>
    <property type="evidence" value="ECO:0007669"/>
    <property type="project" value="TreeGrafter"/>
</dbReference>
<accession>A0A8J1LIT0</accession>
<feature type="compositionally biased region" description="Polar residues" evidence="2">
    <location>
        <begin position="218"/>
        <end position="231"/>
    </location>
</feature>
<dbReference type="GeneID" id="397826"/>
<dbReference type="OrthoDB" id="15567at2759"/>
<feature type="region of interest" description="Disordered" evidence="2">
    <location>
        <begin position="171"/>
        <end position="192"/>
    </location>
</feature>
<organism evidence="3 4">
    <name type="scientific">Xenopus laevis</name>
    <name type="common">African clawed frog</name>
    <dbReference type="NCBI Taxonomy" id="8355"/>
    <lineage>
        <taxon>Eukaryota</taxon>
        <taxon>Metazoa</taxon>
        <taxon>Chordata</taxon>
        <taxon>Craniata</taxon>
        <taxon>Vertebrata</taxon>
        <taxon>Euteleostomi</taxon>
        <taxon>Amphibia</taxon>
        <taxon>Batrachia</taxon>
        <taxon>Anura</taxon>
        <taxon>Pipoidea</taxon>
        <taxon>Pipidae</taxon>
        <taxon>Xenopodinae</taxon>
        <taxon>Xenopus</taxon>
        <taxon>Xenopus</taxon>
    </lineage>
</organism>
<dbReference type="PANTHER" id="PTHR24216:SF11">
    <property type="entry name" value="PAXILLIN"/>
    <property type="match status" value="1"/>
</dbReference>
<feature type="compositionally biased region" description="Polar residues" evidence="2">
    <location>
        <begin position="102"/>
        <end position="119"/>
    </location>
</feature>
<dbReference type="GO" id="GO:0034446">
    <property type="term" value="P:substrate adhesion-dependent cell spreading"/>
    <property type="evidence" value="ECO:0007669"/>
    <property type="project" value="TreeGrafter"/>
</dbReference>
<dbReference type="PRINTS" id="PR00832">
    <property type="entry name" value="PAXILLIN"/>
</dbReference>
<evidence type="ECO:0000256" key="2">
    <source>
        <dbReference type="SAM" id="MobiDB-lite"/>
    </source>
</evidence>
<dbReference type="CTD" id="397826"/>
<dbReference type="GO" id="GO:0005925">
    <property type="term" value="C:focal adhesion"/>
    <property type="evidence" value="ECO:0007669"/>
    <property type="project" value="UniProtKB-SubCell"/>
</dbReference>
<dbReference type="AlphaFoldDB" id="A0A8J1LIT0"/>